<feature type="transmembrane region" description="Helical" evidence="7">
    <location>
        <begin position="128"/>
        <end position="147"/>
    </location>
</feature>
<accession>A0A2A5J053</accession>
<evidence type="ECO:0000313" key="10">
    <source>
        <dbReference type="Proteomes" id="UP000228754"/>
    </source>
</evidence>
<feature type="transmembrane region" description="Helical" evidence="7">
    <location>
        <begin position="187"/>
        <end position="205"/>
    </location>
</feature>
<comment type="subcellular location">
    <subcellularLocation>
        <location evidence="1">Cell membrane</location>
        <topology evidence="1">Multi-pass membrane protein</topology>
    </subcellularLocation>
</comment>
<feature type="domain" description="EamA" evidence="8">
    <location>
        <begin position="7"/>
        <end position="144"/>
    </location>
</feature>
<keyword evidence="3" id="KW-1003">Cell membrane</keyword>
<evidence type="ECO:0000256" key="1">
    <source>
        <dbReference type="ARBA" id="ARBA00004651"/>
    </source>
</evidence>
<dbReference type="OrthoDB" id="8611655at2"/>
<name>A0A2A5J053_BACPU</name>
<feature type="transmembrane region" description="Helical" evidence="7">
    <location>
        <begin position="101"/>
        <end position="121"/>
    </location>
</feature>
<dbReference type="InterPro" id="IPR000620">
    <property type="entry name" value="EamA_dom"/>
</dbReference>
<evidence type="ECO:0000259" key="8">
    <source>
        <dbReference type="Pfam" id="PF00892"/>
    </source>
</evidence>
<reference evidence="9 10" key="1">
    <citation type="submission" date="2017-06" db="EMBL/GenBank/DDBJ databases">
        <title>Draft Genome Sequence of Bacillus sp Strain 36R Isolated from saline sediment at Atanasia, Sonora, Mexico.</title>
        <authorList>
            <person name="Sanchez Diaz R."/>
            <person name="Quiroz Macias M.E."/>
            <person name="Ibarra Gamez J.C."/>
            <person name="Enciso Ibarra J."/>
            <person name="Gomez Gil B."/>
            <person name="Galaviz Silva L."/>
        </authorList>
    </citation>
    <scope>NUCLEOTIDE SEQUENCE [LARGE SCALE GENOMIC DNA]</scope>
    <source>
        <strain evidence="9 10">36R_ATNSAL</strain>
    </source>
</reference>
<proteinExistence type="inferred from homology"/>
<keyword evidence="6 7" id="KW-0472">Membrane</keyword>
<evidence type="ECO:0000313" key="9">
    <source>
        <dbReference type="EMBL" id="PCK22950.1"/>
    </source>
</evidence>
<feature type="transmembrane region" description="Helical" evidence="7">
    <location>
        <begin position="71"/>
        <end position="89"/>
    </location>
</feature>
<dbReference type="InterPro" id="IPR037185">
    <property type="entry name" value="EmrE-like"/>
</dbReference>
<evidence type="ECO:0000256" key="5">
    <source>
        <dbReference type="ARBA" id="ARBA00022989"/>
    </source>
</evidence>
<sequence length="301" mass="33338">MKNTYLLGVLLALGAAILNGSVGIFSKGLFASHLSPTAVSFYKCLIAFIALSVFFLFHQEFKHQVFRLKKYLKQMALCSFLGIFVLYYFETTAYHYAAVPFVVFMLLGSAVFTTFIFSTLLLKERKNVLKVVGFILLTAGICVMAVAEGAASGQFSVGALFACIAGIGYGLFLVFTKKFKLTGGLALIWYLMLFGVIYLSIPFYIEGLTVPEMNTYPTLLALAIFPTIGGFYCTTKALAYLEANKVQFLELTEPIFATVFAFFVLREMVEGIEWLGASLILIAIYIAEMTPQKEMKKSNIT</sequence>
<dbReference type="EMBL" id="NKHG01000015">
    <property type="protein sequence ID" value="PCK22950.1"/>
    <property type="molecule type" value="Genomic_DNA"/>
</dbReference>
<dbReference type="GO" id="GO:0005886">
    <property type="term" value="C:plasma membrane"/>
    <property type="evidence" value="ECO:0007669"/>
    <property type="project" value="UniProtKB-SubCell"/>
</dbReference>
<dbReference type="Pfam" id="PF00892">
    <property type="entry name" value="EamA"/>
    <property type="match status" value="2"/>
</dbReference>
<dbReference type="InterPro" id="IPR051258">
    <property type="entry name" value="Diverse_Substrate_Transporter"/>
</dbReference>
<feature type="transmembrane region" description="Helical" evidence="7">
    <location>
        <begin position="217"/>
        <end position="234"/>
    </location>
</feature>
<gene>
    <name evidence="9" type="ORF">CEY02_02580</name>
</gene>
<dbReference type="Proteomes" id="UP000228754">
    <property type="component" value="Unassembled WGS sequence"/>
</dbReference>
<evidence type="ECO:0000256" key="2">
    <source>
        <dbReference type="ARBA" id="ARBA00007362"/>
    </source>
</evidence>
<feature type="transmembrane region" description="Helical" evidence="7">
    <location>
        <begin position="246"/>
        <end position="265"/>
    </location>
</feature>
<keyword evidence="5 7" id="KW-1133">Transmembrane helix</keyword>
<evidence type="ECO:0000256" key="4">
    <source>
        <dbReference type="ARBA" id="ARBA00022692"/>
    </source>
</evidence>
<evidence type="ECO:0000256" key="6">
    <source>
        <dbReference type="ARBA" id="ARBA00023136"/>
    </source>
</evidence>
<dbReference type="Gene3D" id="1.10.3730.20">
    <property type="match status" value="1"/>
</dbReference>
<comment type="caution">
    <text evidence="9">The sequence shown here is derived from an EMBL/GenBank/DDBJ whole genome shotgun (WGS) entry which is preliminary data.</text>
</comment>
<keyword evidence="4 7" id="KW-0812">Transmembrane</keyword>
<organism evidence="9 10">
    <name type="scientific">Bacillus pumilus</name>
    <name type="common">Bacillus mesentericus</name>
    <dbReference type="NCBI Taxonomy" id="1408"/>
    <lineage>
        <taxon>Bacteria</taxon>
        <taxon>Bacillati</taxon>
        <taxon>Bacillota</taxon>
        <taxon>Bacilli</taxon>
        <taxon>Bacillales</taxon>
        <taxon>Bacillaceae</taxon>
        <taxon>Bacillus</taxon>
    </lineage>
</organism>
<dbReference type="AlphaFoldDB" id="A0A2A5J053"/>
<protein>
    <submittedName>
        <fullName evidence="9">EamA family transporter</fullName>
    </submittedName>
</protein>
<dbReference type="SUPFAM" id="SSF103481">
    <property type="entry name" value="Multidrug resistance efflux transporter EmrE"/>
    <property type="match status" value="2"/>
</dbReference>
<comment type="similarity">
    <text evidence="2">Belongs to the EamA transporter family.</text>
</comment>
<evidence type="ECO:0000256" key="7">
    <source>
        <dbReference type="SAM" id="Phobius"/>
    </source>
</evidence>
<feature type="transmembrane region" description="Helical" evidence="7">
    <location>
        <begin position="271"/>
        <end position="287"/>
    </location>
</feature>
<feature type="transmembrane region" description="Helical" evidence="7">
    <location>
        <begin position="39"/>
        <end position="59"/>
    </location>
</feature>
<feature type="domain" description="EamA" evidence="8">
    <location>
        <begin position="158"/>
        <end position="286"/>
    </location>
</feature>
<feature type="transmembrane region" description="Helical" evidence="7">
    <location>
        <begin position="153"/>
        <end position="175"/>
    </location>
</feature>
<dbReference type="PANTHER" id="PTHR42920">
    <property type="entry name" value="OS03G0707200 PROTEIN-RELATED"/>
    <property type="match status" value="1"/>
</dbReference>
<evidence type="ECO:0000256" key="3">
    <source>
        <dbReference type="ARBA" id="ARBA00022475"/>
    </source>
</evidence>
<dbReference type="PANTHER" id="PTHR42920:SF11">
    <property type="entry name" value="INNER MEMBRANE PROTEIN YTFF"/>
    <property type="match status" value="1"/>
</dbReference>